<dbReference type="InterPro" id="IPR052157">
    <property type="entry name" value="BCAA_transport_permease"/>
</dbReference>
<evidence type="ECO:0000256" key="7">
    <source>
        <dbReference type="ARBA" id="ARBA00023136"/>
    </source>
</evidence>
<dbReference type="PANTHER" id="PTHR11795">
    <property type="entry name" value="BRANCHED-CHAIN AMINO ACID TRANSPORT SYSTEM PERMEASE PROTEIN LIVH"/>
    <property type="match status" value="1"/>
</dbReference>
<dbReference type="EMBL" id="UOEM01000071">
    <property type="protein sequence ID" value="VAW14160.1"/>
    <property type="molecule type" value="Genomic_DNA"/>
</dbReference>
<feature type="transmembrane region" description="Helical" evidence="9">
    <location>
        <begin position="64"/>
        <end position="83"/>
    </location>
</feature>
<comment type="subcellular location">
    <subcellularLocation>
        <location evidence="1">Cell membrane</location>
        <topology evidence="1">Multi-pass membrane protein</topology>
    </subcellularLocation>
</comment>
<evidence type="ECO:0000256" key="8">
    <source>
        <dbReference type="ARBA" id="ARBA00037998"/>
    </source>
</evidence>
<keyword evidence="5" id="KW-0029">Amino-acid transport</keyword>
<evidence type="ECO:0000256" key="1">
    <source>
        <dbReference type="ARBA" id="ARBA00004651"/>
    </source>
</evidence>
<dbReference type="Pfam" id="PF02653">
    <property type="entry name" value="BPD_transp_2"/>
    <property type="match status" value="1"/>
</dbReference>
<keyword evidence="2" id="KW-0813">Transport</keyword>
<feature type="transmembrane region" description="Helical" evidence="9">
    <location>
        <begin position="12"/>
        <end position="34"/>
    </location>
</feature>
<feature type="transmembrane region" description="Helical" evidence="9">
    <location>
        <begin position="272"/>
        <end position="294"/>
    </location>
</feature>
<feature type="transmembrane region" description="Helical" evidence="9">
    <location>
        <begin position="186"/>
        <end position="209"/>
    </location>
</feature>
<evidence type="ECO:0000313" key="10">
    <source>
        <dbReference type="EMBL" id="VAW14160.1"/>
    </source>
</evidence>
<proteinExistence type="inferred from homology"/>
<feature type="transmembrane region" description="Helical" evidence="9">
    <location>
        <begin position="221"/>
        <end position="251"/>
    </location>
</feature>
<keyword evidence="3" id="KW-1003">Cell membrane</keyword>
<reference evidence="10" key="1">
    <citation type="submission" date="2018-06" db="EMBL/GenBank/DDBJ databases">
        <authorList>
            <person name="Zhirakovskaya E."/>
        </authorList>
    </citation>
    <scope>NUCLEOTIDE SEQUENCE</scope>
</reference>
<evidence type="ECO:0000256" key="2">
    <source>
        <dbReference type="ARBA" id="ARBA00022448"/>
    </source>
</evidence>
<evidence type="ECO:0000256" key="9">
    <source>
        <dbReference type="SAM" id="Phobius"/>
    </source>
</evidence>
<dbReference type="GO" id="GO:0005886">
    <property type="term" value="C:plasma membrane"/>
    <property type="evidence" value="ECO:0007669"/>
    <property type="project" value="UniProtKB-SubCell"/>
</dbReference>
<name>A0A3B0TB94_9ZZZZ</name>
<feature type="transmembrane region" description="Helical" evidence="9">
    <location>
        <begin position="140"/>
        <end position="160"/>
    </location>
</feature>
<dbReference type="AlphaFoldDB" id="A0A3B0TB94"/>
<keyword evidence="7 9" id="KW-0472">Membrane</keyword>
<protein>
    <submittedName>
        <fullName evidence="10">High-affinity branched-chain amino acid transport system permease protein LivH (TC 3.A.1.4.1)</fullName>
    </submittedName>
</protein>
<evidence type="ECO:0000256" key="6">
    <source>
        <dbReference type="ARBA" id="ARBA00022989"/>
    </source>
</evidence>
<organism evidence="10">
    <name type="scientific">hydrothermal vent metagenome</name>
    <dbReference type="NCBI Taxonomy" id="652676"/>
    <lineage>
        <taxon>unclassified sequences</taxon>
        <taxon>metagenomes</taxon>
        <taxon>ecological metagenomes</taxon>
    </lineage>
</organism>
<dbReference type="GO" id="GO:0006865">
    <property type="term" value="P:amino acid transport"/>
    <property type="evidence" value="ECO:0007669"/>
    <property type="project" value="UniProtKB-KW"/>
</dbReference>
<gene>
    <name evidence="10" type="ORF">MNBD_ALPHA09-460</name>
</gene>
<evidence type="ECO:0000256" key="3">
    <source>
        <dbReference type="ARBA" id="ARBA00022475"/>
    </source>
</evidence>
<dbReference type="InterPro" id="IPR001851">
    <property type="entry name" value="ABC_transp_permease"/>
</dbReference>
<dbReference type="CDD" id="cd06582">
    <property type="entry name" value="TM_PBP1_LivH_like"/>
    <property type="match status" value="1"/>
</dbReference>
<keyword evidence="4 9" id="KW-0812">Transmembrane</keyword>
<sequence>MLLFLEQLLNGFQLGVTLLLLASGLTLVFGIMGLINLAHGALYMVGAYVAASVIGVSGSFALGLVAGLAAAAATGMAVEAIVMRRLYERDHLDQVLATFGLILFFNEMMRILWGRAPLAMDVPQLLSGSVEIVPGAPYPVFRLAVIVTGIAVMVALHWLIARTRVGMWIRAGASNREMISALGVDIGRLFTLIFGLGALLAGLAGVMAGPFVAVDSGMGDGIIILTFVVVVIGGIGSLKGAAVGALLVGLTDTLGRAYLPDLLRLVTGPSQADAIGASIASMSIYILMAVILALKPEGLFRAHT</sequence>
<dbReference type="PANTHER" id="PTHR11795:SF442">
    <property type="entry name" value="ABC TRANSPORTER ATP-BINDING PROTEIN"/>
    <property type="match status" value="1"/>
</dbReference>
<feature type="transmembrane region" description="Helical" evidence="9">
    <location>
        <begin position="41"/>
        <end position="58"/>
    </location>
</feature>
<keyword evidence="6 9" id="KW-1133">Transmembrane helix</keyword>
<evidence type="ECO:0000256" key="5">
    <source>
        <dbReference type="ARBA" id="ARBA00022970"/>
    </source>
</evidence>
<feature type="transmembrane region" description="Helical" evidence="9">
    <location>
        <begin position="95"/>
        <end position="113"/>
    </location>
</feature>
<comment type="similarity">
    <text evidence="8">Belongs to the binding-protein-dependent transport system permease family. LivHM subfamily.</text>
</comment>
<evidence type="ECO:0000256" key="4">
    <source>
        <dbReference type="ARBA" id="ARBA00022692"/>
    </source>
</evidence>
<accession>A0A3B0TB94</accession>
<dbReference type="GO" id="GO:0022857">
    <property type="term" value="F:transmembrane transporter activity"/>
    <property type="evidence" value="ECO:0007669"/>
    <property type="project" value="InterPro"/>
</dbReference>